<proteinExistence type="predicted"/>
<dbReference type="EMBL" id="KQ421984">
    <property type="protein sequence ID" value="KOF75877.1"/>
    <property type="molecule type" value="Genomic_DNA"/>
</dbReference>
<organism evidence="1">
    <name type="scientific">Octopus bimaculoides</name>
    <name type="common">California two-spotted octopus</name>
    <dbReference type="NCBI Taxonomy" id="37653"/>
    <lineage>
        <taxon>Eukaryota</taxon>
        <taxon>Metazoa</taxon>
        <taxon>Spiralia</taxon>
        <taxon>Lophotrochozoa</taxon>
        <taxon>Mollusca</taxon>
        <taxon>Cephalopoda</taxon>
        <taxon>Coleoidea</taxon>
        <taxon>Octopodiformes</taxon>
        <taxon>Octopoda</taxon>
        <taxon>Incirrata</taxon>
        <taxon>Octopodidae</taxon>
        <taxon>Octopus</taxon>
    </lineage>
</organism>
<sequence length="67" mass="7923">MNYTMLTLVNYILTNSASDRQVLFYFSSQEQNRILVTRYKTSTLLDGRSINYHLDSRNSLKHFCLLN</sequence>
<evidence type="ECO:0000313" key="1">
    <source>
        <dbReference type="EMBL" id="KOF75877.1"/>
    </source>
</evidence>
<name>A0A0L8GFT5_OCTBM</name>
<reference evidence="1" key="1">
    <citation type="submission" date="2015-07" db="EMBL/GenBank/DDBJ databases">
        <title>MeaNS - Measles Nucleotide Surveillance Program.</title>
        <authorList>
            <person name="Tran T."/>
            <person name="Druce J."/>
        </authorList>
    </citation>
    <scope>NUCLEOTIDE SEQUENCE</scope>
    <source>
        <strain evidence="1">UCB-OBI-ISO-001</strain>
        <tissue evidence="1">Gonad</tissue>
    </source>
</reference>
<accession>A0A0L8GFT5</accession>
<protein>
    <submittedName>
        <fullName evidence="1">Uncharacterized protein</fullName>
    </submittedName>
</protein>
<dbReference type="AlphaFoldDB" id="A0A0L8GFT5"/>
<gene>
    <name evidence="1" type="ORF">OCBIM_22034133mg</name>
</gene>